<dbReference type="InterPro" id="IPR020845">
    <property type="entry name" value="AMP-binding_CS"/>
</dbReference>
<dbReference type="GO" id="GO:0005737">
    <property type="term" value="C:cytoplasm"/>
    <property type="evidence" value="ECO:0007669"/>
    <property type="project" value="UniProtKB-SubCell"/>
</dbReference>
<reference evidence="8" key="1">
    <citation type="submission" date="2016-06" db="EMBL/GenBank/DDBJ databases">
        <title>Parallel loss of symbiosis genes in relatives of nitrogen-fixing non-legume Parasponia.</title>
        <authorList>
            <person name="Van Velzen R."/>
            <person name="Holmer R."/>
            <person name="Bu F."/>
            <person name="Rutten L."/>
            <person name="Van Zeijl A."/>
            <person name="Liu W."/>
            <person name="Santuari L."/>
            <person name="Cao Q."/>
            <person name="Sharma T."/>
            <person name="Shen D."/>
            <person name="Roswanjaya Y."/>
            <person name="Wardhani T."/>
            <person name="Kalhor M.S."/>
            <person name="Jansen J."/>
            <person name="Van den Hoogen J."/>
            <person name="Gungor B."/>
            <person name="Hartog M."/>
            <person name="Hontelez J."/>
            <person name="Verver J."/>
            <person name="Yang W.-C."/>
            <person name="Schijlen E."/>
            <person name="Repin R."/>
            <person name="Schilthuizen M."/>
            <person name="Schranz E."/>
            <person name="Heidstra R."/>
            <person name="Miyata K."/>
            <person name="Fedorova E."/>
            <person name="Kohlen W."/>
            <person name="Bisseling T."/>
            <person name="Smit S."/>
            <person name="Geurts R."/>
        </authorList>
    </citation>
    <scope>NUCLEOTIDE SEQUENCE [LARGE SCALE GENOMIC DNA]</scope>
    <source>
        <strain evidence="8">cv. RG33-2</strain>
    </source>
</reference>
<keyword evidence="4 7" id="KW-0436">Ligase</keyword>
<dbReference type="GO" id="GO:0006631">
    <property type="term" value="P:fatty acid metabolic process"/>
    <property type="evidence" value="ECO:0007669"/>
    <property type="project" value="TreeGrafter"/>
</dbReference>
<dbReference type="CDD" id="cd05941">
    <property type="entry name" value="MCS"/>
    <property type="match status" value="1"/>
</dbReference>
<dbReference type="InParanoid" id="A0A2P5ES74"/>
<organism evidence="7 8">
    <name type="scientific">Trema orientale</name>
    <name type="common">Charcoal tree</name>
    <name type="synonym">Celtis orientalis</name>
    <dbReference type="NCBI Taxonomy" id="63057"/>
    <lineage>
        <taxon>Eukaryota</taxon>
        <taxon>Viridiplantae</taxon>
        <taxon>Streptophyta</taxon>
        <taxon>Embryophyta</taxon>
        <taxon>Tracheophyta</taxon>
        <taxon>Spermatophyta</taxon>
        <taxon>Magnoliopsida</taxon>
        <taxon>eudicotyledons</taxon>
        <taxon>Gunneridae</taxon>
        <taxon>Pentapetalae</taxon>
        <taxon>rosids</taxon>
        <taxon>fabids</taxon>
        <taxon>Rosales</taxon>
        <taxon>Cannabaceae</taxon>
        <taxon>Trema</taxon>
    </lineage>
</organism>
<evidence type="ECO:0000313" key="8">
    <source>
        <dbReference type="Proteomes" id="UP000237000"/>
    </source>
</evidence>
<dbReference type="InterPro" id="IPR025110">
    <property type="entry name" value="AMP-bd_C"/>
</dbReference>
<evidence type="ECO:0000259" key="6">
    <source>
        <dbReference type="Pfam" id="PF13193"/>
    </source>
</evidence>
<dbReference type="OrthoDB" id="2962993at2759"/>
<dbReference type="FunCoup" id="A0A2P5ES74">
    <property type="interactions" value="2112"/>
</dbReference>
<dbReference type="STRING" id="63057.A0A2P5ES74"/>
<keyword evidence="8" id="KW-1185">Reference proteome</keyword>
<comment type="similarity">
    <text evidence="2">Belongs to the ATP-dependent AMP-binding enzyme family.</text>
</comment>
<evidence type="ECO:0000313" key="7">
    <source>
        <dbReference type="EMBL" id="PON88404.1"/>
    </source>
</evidence>
<feature type="domain" description="AMP-binding enzyme C-terminal" evidence="6">
    <location>
        <begin position="520"/>
        <end position="604"/>
    </location>
</feature>
<dbReference type="Gene3D" id="3.40.50.12780">
    <property type="entry name" value="N-terminal domain of ligase-like"/>
    <property type="match status" value="1"/>
</dbReference>
<dbReference type="Proteomes" id="UP000237000">
    <property type="component" value="Unassembled WGS sequence"/>
</dbReference>
<feature type="domain" description="AMP-dependent synthetase/ligase" evidence="5">
    <location>
        <begin position="121"/>
        <end position="468"/>
    </location>
</feature>
<dbReference type="GO" id="GO:0031956">
    <property type="term" value="F:medium-chain fatty acid-CoA ligase activity"/>
    <property type="evidence" value="ECO:0007669"/>
    <property type="project" value="TreeGrafter"/>
</dbReference>
<evidence type="ECO:0000256" key="2">
    <source>
        <dbReference type="ARBA" id="ARBA00006432"/>
    </source>
</evidence>
<protein>
    <submittedName>
        <fullName evidence="7">Propionate-CoA ligase</fullName>
    </submittedName>
</protein>
<evidence type="ECO:0000256" key="3">
    <source>
        <dbReference type="ARBA" id="ARBA00022490"/>
    </source>
</evidence>
<dbReference type="PANTHER" id="PTHR43201:SF8">
    <property type="entry name" value="ACYL-COA SYNTHETASE FAMILY MEMBER 3"/>
    <property type="match status" value="1"/>
</dbReference>
<gene>
    <name evidence="7" type="ORF">TorRG33x02_157700</name>
</gene>
<dbReference type="Gene3D" id="3.30.300.30">
    <property type="match status" value="1"/>
</dbReference>
<proteinExistence type="inferred from homology"/>
<name>A0A2P5ES74_TREOI</name>
<dbReference type="PANTHER" id="PTHR43201">
    <property type="entry name" value="ACYL-COA SYNTHETASE"/>
    <property type="match status" value="1"/>
</dbReference>
<sequence length="657" mass="71618">MSSTNTFKALNHHFKPSLRLKALCSLTLSPAKINPFLPFSHYRLLYSLHSGSLMDVLKEVAKEGSTTRDGVAIRADQKSYSYKQLISSAWRMSSLLSGTDLNANNEAGKNVTPASVNGVSRHGHLGGARIGIVAKPSAEFVAGILGTWLSGGVAVPLALSYPEAELLHVMTDSDISMILSTEDHQELMQNIAAKTAAQFSLIPSVSSIYSEESAVDHLQTGAIDADSILCNTENSNENPALIVYTSGTTGKPKGVVHTHKSISAQVQTLANAWEYTSADQFLHCLPLHHILLLIHVHGLFNALLAPLYAGSTVEFLPKFSVRGIWQRWRESYPTHGKADDCITVFTGVPTMYTRLIQGYEAMDPELKETSAAAAKQLRLMMCGSSALPVPVMQQWQTITGHRLLERYGMTEFVMAISNPLKGERKAGTVGKPFPGVEVRILAEDESGTDTTGVGELCVRSPSLFKEYWRLPEVTKASFTDDGFFKTGDAGKVDEDGYYIILGRTSADIMKVGGYKLSALEIESVLLEHPTVEECCVLGLPDKDYGEAVSAVIVPAAEAKKREEESRPAISLEELCSWAQHKLAPYKLPTRLFLWDSLPRNAMGKVNKKELKKKHLRIKHGNWHVGAIATLIDDVGAAAIFSISGPSRVSVDFSASYS</sequence>
<dbReference type="Pfam" id="PF00501">
    <property type="entry name" value="AMP-binding"/>
    <property type="match status" value="1"/>
</dbReference>
<dbReference type="InterPro" id="IPR000873">
    <property type="entry name" value="AMP-dep_synth/lig_dom"/>
</dbReference>
<dbReference type="AlphaFoldDB" id="A0A2P5ES74"/>
<comment type="subcellular location">
    <subcellularLocation>
        <location evidence="1">Cytoplasm</location>
    </subcellularLocation>
</comment>
<dbReference type="EMBL" id="JXTC01000106">
    <property type="protein sequence ID" value="PON88404.1"/>
    <property type="molecule type" value="Genomic_DNA"/>
</dbReference>
<evidence type="ECO:0000256" key="4">
    <source>
        <dbReference type="ARBA" id="ARBA00022598"/>
    </source>
</evidence>
<dbReference type="InterPro" id="IPR045851">
    <property type="entry name" value="AMP-bd_C_sf"/>
</dbReference>
<dbReference type="FunFam" id="3.40.50.12780:FF:000030">
    <property type="entry name" value="Acyl-CoA synthetase family member 3"/>
    <property type="match status" value="1"/>
</dbReference>
<dbReference type="InterPro" id="IPR042099">
    <property type="entry name" value="ANL_N_sf"/>
</dbReference>
<dbReference type="PROSITE" id="PS00455">
    <property type="entry name" value="AMP_BINDING"/>
    <property type="match status" value="1"/>
</dbReference>
<comment type="caution">
    <text evidence="7">The sequence shown here is derived from an EMBL/GenBank/DDBJ whole genome shotgun (WGS) entry which is preliminary data.</text>
</comment>
<dbReference type="SUPFAM" id="SSF56801">
    <property type="entry name" value="Acetyl-CoA synthetase-like"/>
    <property type="match status" value="1"/>
</dbReference>
<keyword evidence="3" id="KW-0963">Cytoplasm</keyword>
<evidence type="ECO:0000256" key="1">
    <source>
        <dbReference type="ARBA" id="ARBA00004496"/>
    </source>
</evidence>
<evidence type="ECO:0000259" key="5">
    <source>
        <dbReference type="Pfam" id="PF00501"/>
    </source>
</evidence>
<dbReference type="Pfam" id="PF13193">
    <property type="entry name" value="AMP-binding_C"/>
    <property type="match status" value="1"/>
</dbReference>
<accession>A0A2P5ES74</accession>